<keyword evidence="2" id="KW-0812">Transmembrane</keyword>
<keyword evidence="2" id="KW-1133">Transmembrane helix</keyword>
<feature type="transmembrane region" description="Helical" evidence="2">
    <location>
        <begin position="37"/>
        <end position="57"/>
    </location>
</feature>
<feature type="compositionally biased region" description="Polar residues" evidence="1">
    <location>
        <begin position="187"/>
        <end position="196"/>
    </location>
</feature>
<dbReference type="EMBL" id="GBRH01220184">
    <property type="protein sequence ID" value="JAD77711.1"/>
    <property type="molecule type" value="Transcribed_RNA"/>
</dbReference>
<proteinExistence type="predicted"/>
<name>A0A0A9CQ54_ARUDO</name>
<reference evidence="3" key="1">
    <citation type="submission" date="2014-09" db="EMBL/GenBank/DDBJ databases">
        <authorList>
            <person name="Magalhaes I.L.F."/>
            <person name="Oliveira U."/>
            <person name="Santos F.R."/>
            <person name="Vidigal T.H.D.A."/>
            <person name="Brescovit A.D."/>
            <person name="Santos A.J."/>
        </authorList>
    </citation>
    <scope>NUCLEOTIDE SEQUENCE</scope>
    <source>
        <tissue evidence="3">Shoot tissue taken approximately 20 cm above the soil surface</tissue>
    </source>
</reference>
<accession>A0A0A9CQ54</accession>
<evidence type="ECO:0000256" key="2">
    <source>
        <dbReference type="SAM" id="Phobius"/>
    </source>
</evidence>
<protein>
    <submittedName>
        <fullName evidence="3">Uncharacterized protein</fullName>
    </submittedName>
</protein>
<dbReference type="InterPro" id="IPR003903">
    <property type="entry name" value="UIM_dom"/>
</dbReference>
<organism evidence="3">
    <name type="scientific">Arundo donax</name>
    <name type="common">Giant reed</name>
    <name type="synonym">Donax arundinaceus</name>
    <dbReference type="NCBI Taxonomy" id="35708"/>
    <lineage>
        <taxon>Eukaryota</taxon>
        <taxon>Viridiplantae</taxon>
        <taxon>Streptophyta</taxon>
        <taxon>Embryophyta</taxon>
        <taxon>Tracheophyta</taxon>
        <taxon>Spermatophyta</taxon>
        <taxon>Magnoliopsida</taxon>
        <taxon>Liliopsida</taxon>
        <taxon>Poales</taxon>
        <taxon>Poaceae</taxon>
        <taxon>PACMAD clade</taxon>
        <taxon>Arundinoideae</taxon>
        <taxon>Arundineae</taxon>
        <taxon>Arundo</taxon>
    </lineage>
</organism>
<evidence type="ECO:0000256" key="1">
    <source>
        <dbReference type="SAM" id="MobiDB-lite"/>
    </source>
</evidence>
<feature type="compositionally biased region" description="Polar residues" evidence="1">
    <location>
        <begin position="205"/>
        <end position="246"/>
    </location>
</feature>
<dbReference type="AlphaFoldDB" id="A0A0A9CQ54"/>
<feature type="region of interest" description="Disordered" evidence="1">
    <location>
        <begin position="64"/>
        <end position="103"/>
    </location>
</feature>
<keyword evidence="2" id="KW-0472">Membrane</keyword>
<sequence length="281" mass="29943">MKICFRNCKTPIIVNITSYQKVSNICKRMQSNVCPSSVIFFIGQQTLFGFLIILLQVPSGATTEDTAEKTEGMDSDVGPSSSSVSTATPPNGRNGRLLTPTSDDGEYVEYSFDSLSDMPYTVEDEDRMLMQAILESLEDFELSNTKNASDAASKESNAVKDCNGVAGAALEPDASSMPVCATDAPSKHTTVCTSESKSAERQSTDSHAINDTASVSASGSSEPQASTQITNGKPASVESQRTQNVNGEDGTRATLVIQKSRTGGLIDGLTQKWGSFFKNND</sequence>
<feature type="region of interest" description="Disordered" evidence="1">
    <location>
        <begin position="175"/>
        <end position="252"/>
    </location>
</feature>
<evidence type="ECO:0000313" key="3">
    <source>
        <dbReference type="EMBL" id="JAD77711.1"/>
    </source>
</evidence>
<reference evidence="3" key="2">
    <citation type="journal article" date="2015" name="Data Brief">
        <title>Shoot transcriptome of the giant reed, Arundo donax.</title>
        <authorList>
            <person name="Barrero R.A."/>
            <person name="Guerrero F.D."/>
            <person name="Moolhuijzen P."/>
            <person name="Goolsby J.A."/>
            <person name="Tidwell J."/>
            <person name="Bellgard S.E."/>
            <person name="Bellgard M.I."/>
        </authorList>
    </citation>
    <scope>NUCLEOTIDE SEQUENCE</scope>
    <source>
        <tissue evidence="3">Shoot tissue taken approximately 20 cm above the soil surface</tissue>
    </source>
</reference>
<feature type="compositionally biased region" description="Low complexity" evidence="1">
    <location>
        <begin position="75"/>
        <end position="85"/>
    </location>
</feature>
<dbReference type="PROSITE" id="PS50330">
    <property type="entry name" value="UIM"/>
    <property type="match status" value="1"/>
</dbReference>